<proteinExistence type="predicted"/>
<accession>A0AA39PQ72</accession>
<name>A0AA39PQ72_9AGAR</name>
<dbReference type="Proteomes" id="UP001175227">
    <property type="component" value="Unassembled WGS sequence"/>
</dbReference>
<gene>
    <name evidence="1" type="ORF">IW261DRAFT_1590041</name>
</gene>
<dbReference type="PROSITE" id="PS51257">
    <property type="entry name" value="PROKAR_LIPOPROTEIN"/>
    <property type="match status" value="1"/>
</dbReference>
<evidence type="ECO:0000313" key="1">
    <source>
        <dbReference type="EMBL" id="KAK0487776.1"/>
    </source>
</evidence>
<protein>
    <submittedName>
        <fullName evidence="1">Uncharacterized protein</fullName>
    </submittedName>
</protein>
<keyword evidence="2" id="KW-1185">Reference proteome</keyword>
<comment type="caution">
    <text evidence="1">The sequence shown here is derived from an EMBL/GenBank/DDBJ whole genome shotgun (WGS) entry which is preliminary data.</text>
</comment>
<organism evidence="1 2">
    <name type="scientific">Armillaria novae-zelandiae</name>
    <dbReference type="NCBI Taxonomy" id="153914"/>
    <lineage>
        <taxon>Eukaryota</taxon>
        <taxon>Fungi</taxon>
        <taxon>Dikarya</taxon>
        <taxon>Basidiomycota</taxon>
        <taxon>Agaricomycotina</taxon>
        <taxon>Agaricomycetes</taxon>
        <taxon>Agaricomycetidae</taxon>
        <taxon>Agaricales</taxon>
        <taxon>Marasmiineae</taxon>
        <taxon>Physalacriaceae</taxon>
        <taxon>Armillaria</taxon>
    </lineage>
</organism>
<reference evidence="1" key="1">
    <citation type="submission" date="2023-06" db="EMBL/GenBank/DDBJ databases">
        <authorList>
            <consortium name="Lawrence Berkeley National Laboratory"/>
            <person name="Ahrendt S."/>
            <person name="Sahu N."/>
            <person name="Indic B."/>
            <person name="Wong-Bajracharya J."/>
            <person name="Merenyi Z."/>
            <person name="Ke H.-M."/>
            <person name="Monk M."/>
            <person name="Kocsube S."/>
            <person name="Drula E."/>
            <person name="Lipzen A."/>
            <person name="Balint B."/>
            <person name="Henrissat B."/>
            <person name="Andreopoulos B."/>
            <person name="Martin F.M."/>
            <person name="Harder C.B."/>
            <person name="Rigling D."/>
            <person name="Ford K.L."/>
            <person name="Foster G.D."/>
            <person name="Pangilinan J."/>
            <person name="Papanicolaou A."/>
            <person name="Barry K."/>
            <person name="LaButti K."/>
            <person name="Viragh M."/>
            <person name="Koriabine M."/>
            <person name="Yan M."/>
            <person name="Riley R."/>
            <person name="Champramary S."/>
            <person name="Plett K.L."/>
            <person name="Tsai I.J."/>
            <person name="Slot J."/>
            <person name="Sipos G."/>
            <person name="Plett J."/>
            <person name="Nagy L.G."/>
            <person name="Grigoriev I.V."/>
        </authorList>
    </citation>
    <scope>NUCLEOTIDE SEQUENCE</scope>
    <source>
        <strain evidence="1">ICMP 16352</strain>
    </source>
</reference>
<dbReference type="EMBL" id="JAUEPR010000003">
    <property type="protein sequence ID" value="KAK0487776.1"/>
    <property type="molecule type" value="Genomic_DNA"/>
</dbReference>
<evidence type="ECO:0000313" key="2">
    <source>
        <dbReference type="Proteomes" id="UP001175227"/>
    </source>
</evidence>
<sequence>MYTQLREDERIPSCTSTSCSLSSCPCGGLLLCTHDYHDLFFAGFQGPPRTRKKLVGLGVSDQRRPQA</sequence>
<dbReference type="AlphaFoldDB" id="A0AA39PQ72"/>